<keyword evidence="1" id="KW-1133">Transmembrane helix</keyword>
<sequence length="151" mass="16907">MALTRKQWNNIVIIACIFMVAVLTFFDKKTNNVPSDAQLLFDDNAPLAQLQLDGLWLHKQASKWSCDTKVLNCDEWANAWQTIRVSPLAAAPETTDAPQELVIQIADISDFQLWIYFPKEGALKSPAGNWYLVPPSLRAKLQPILDAKPAA</sequence>
<evidence type="ECO:0000256" key="1">
    <source>
        <dbReference type="SAM" id="Phobius"/>
    </source>
</evidence>
<reference evidence="2 3" key="1">
    <citation type="submission" date="2018-06" db="EMBL/GenBank/DDBJ databases">
        <authorList>
            <consortium name="Pathogen Informatics"/>
            <person name="Doyle S."/>
        </authorList>
    </citation>
    <scope>NUCLEOTIDE SEQUENCE [LARGE SCALE GENOMIC DNA]</scope>
    <source>
        <strain evidence="2 3">NCTC10736</strain>
    </source>
</reference>
<evidence type="ECO:0000313" key="2">
    <source>
        <dbReference type="EMBL" id="SUI88254.1"/>
    </source>
</evidence>
<dbReference type="RefSeq" id="WP_115406584.1">
    <property type="nucleotide sequence ID" value="NZ_UGYV01000001.1"/>
</dbReference>
<protein>
    <recommendedName>
        <fullName evidence="4">DUF4340 domain-containing protein</fullName>
    </recommendedName>
</protein>
<evidence type="ECO:0000313" key="3">
    <source>
        <dbReference type="Proteomes" id="UP000255061"/>
    </source>
</evidence>
<dbReference type="Proteomes" id="UP000255061">
    <property type="component" value="Unassembled WGS sequence"/>
</dbReference>
<proteinExistence type="predicted"/>
<keyword evidence="1" id="KW-0472">Membrane</keyword>
<gene>
    <name evidence="2" type="ORF">NCTC10736_02972</name>
</gene>
<evidence type="ECO:0008006" key="4">
    <source>
        <dbReference type="Google" id="ProtNLM"/>
    </source>
</evidence>
<name>A0A380AVU5_9GAMM</name>
<dbReference type="EMBL" id="UGYV01000001">
    <property type="protein sequence ID" value="SUI88254.1"/>
    <property type="molecule type" value="Genomic_DNA"/>
</dbReference>
<keyword evidence="1" id="KW-0812">Transmembrane</keyword>
<accession>A0A380AVU5</accession>
<feature type="transmembrane region" description="Helical" evidence="1">
    <location>
        <begin position="7"/>
        <end position="26"/>
    </location>
</feature>
<organism evidence="2 3">
    <name type="scientific">Shewanella morhuae</name>
    <dbReference type="NCBI Taxonomy" id="365591"/>
    <lineage>
        <taxon>Bacteria</taxon>
        <taxon>Pseudomonadati</taxon>
        <taxon>Pseudomonadota</taxon>
        <taxon>Gammaproteobacteria</taxon>
        <taxon>Alteromonadales</taxon>
        <taxon>Shewanellaceae</taxon>
        <taxon>Shewanella</taxon>
    </lineage>
</organism>
<dbReference type="AlphaFoldDB" id="A0A380AVU5"/>